<accession>A0A1E3QSR7</accession>
<keyword evidence="6" id="KW-1185">Reference proteome</keyword>
<proteinExistence type="inferred from homology"/>
<evidence type="ECO:0000256" key="3">
    <source>
        <dbReference type="ARBA" id="ARBA00029631"/>
    </source>
</evidence>
<dbReference type="PANTHER" id="PTHR11001">
    <property type="entry name" value="MITOCHONDRIAL FISSION PROCESS PROTEIN 1"/>
    <property type="match status" value="1"/>
</dbReference>
<dbReference type="GO" id="GO:0005739">
    <property type="term" value="C:mitochondrion"/>
    <property type="evidence" value="ECO:0007669"/>
    <property type="project" value="TreeGrafter"/>
</dbReference>
<reference evidence="6" key="1">
    <citation type="submission" date="2016-05" db="EMBL/GenBank/DDBJ databases">
        <title>Comparative genomics of biotechnologically important yeasts.</title>
        <authorList>
            <consortium name="DOE Joint Genome Institute"/>
            <person name="Riley R."/>
            <person name="Haridas S."/>
            <person name="Wolfe K.H."/>
            <person name="Lopes M.R."/>
            <person name="Hittinger C.T."/>
            <person name="Goker M."/>
            <person name="Salamov A."/>
            <person name="Wisecaver J."/>
            <person name="Long T.M."/>
            <person name="Aerts A.L."/>
            <person name="Barry K."/>
            <person name="Choi C."/>
            <person name="Clum A."/>
            <person name="Coughlan A.Y."/>
            <person name="Deshpande S."/>
            <person name="Douglass A.P."/>
            <person name="Hanson S.J."/>
            <person name="Klenk H.-P."/>
            <person name="Labutti K."/>
            <person name="Lapidus A."/>
            <person name="Lindquist E."/>
            <person name="Lipzen A."/>
            <person name="Meier-Kolthoff J.P."/>
            <person name="Ohm R.A."/>
            <person name="Otillar R.P."/>
            <person name="Pangilinan J."/>
            <person name="Peng Y."/>
            <person name="Rokas A."/>
            <person name="Rosa C.A."/>
            <person name="Scheuner C."/>
            <person name="Sibirny A.A."/>
            <person name="Slot J.C."/>
            <person name="Stielow J.B."/>
            <person name="Sun H."/>
            <person name="Kurtzman C.P."/>
            <person name="Blackwell M."/>
            <person name="Grigoriev I.V."/>
            <person name="Jeffries T.W."/>
        </authorList>
    </citation>
    <scope>NUCLEOTIDE SEQUENCE [LARGE SCALE GENOMIC DNA]</scope>
    <source>
        <strain evidence="6">NRRL Y-12698</strain>
    </source>
</reference>
<dbReference type="OrthoDB" id="424969at2759"/>
<dbReference type="EMBL" id="KV454429">
    <property type="protein sequence ID" value="ODQ80731.1"/>
    <property type="molecule type" value="Genomic_DNA"/>
</dbReference>
<dbReference type="RefSeq" id="XP_018986059.1">
    <property type="nucleotide sequence ID" value="XM_019132353.1"/>
</dbReference>
<evidence type="ECO:0000256" key="4">
    <source>
        <dbReference type="SAM" id="MobiDB-lite"/>
    </source>
</evidence>
<name>A0A1E3QSR7_9ASCO</name>
<comment type="similarity">
    <text evidence="1">Belongs to the MTFP1 family.</text>
</comment>
<feature type="region of interest" description="Disordered" evidence="4">
    <location>
        <begin position="1"/>
        <end position="20"/>
    </location>
</feature>
<dbReference type="AlphaFoldDB" id="A0A1E3QSR7"/>
<dbReference type="GO" id="GO:0000266">
    <property type="term" value="P:mitochondrial fission"/>
    <property type="evidence" value="ECO:0007669"/>
    <property type="project" value="TreeGrafter"/>
</dbReference>
<dbReference type="InterPro" id="IPR019560">
    <property type="entry name" value="Mitochondrial_18_kDa_protein"/>
</dbReference>
<dbReference type="Pfam" id="PF10558">
    <property type="entry name" value="MTP18"/>
    <property type="match status" value="1"/>
</dbReference>
<dbReference type="Proteomes" id="UP000094336">
    <property type="component" value="Unassembled WGS sequence"/>
</dbReference>
<gene>
    <name evidence="5" type="ORF">BABINDRAFT_60775</name>
</gene>
<protein>
    <recommendedName>
        <fullName evidence="2">Mitochondrial fission process protein 1</fullName>
    </recommendedName>
    <alternativeName>
        <fullName evidence="3">Mitochondrial 18 kDa protein</fullName>
    </alternativeName>
</protein>
<dbReference type="PANTHER" id="PTHR11001:SF2">
    <property type="entry name" value="MITOCHONDRIAL FISSION PROCESS PROTEIN 1"/>
    <property type="match status" value="1"/>
</dbReference>
<evidence type="ECO:0000256" key="1">
    <source>
        <dbReference type="ARBA" id="ARBA00009224"/>
    </source>
</evidence>
<evidence type="ECO:0000256" key="2">
    <source>
        <dbReference type="ARBA" id="ARBA00017835"/>
    </source>
</evidence>
<sequence>MSKTTVAEVEASNPNQLPGDIDTTDSNLRYAAYANRFRTILLASQRYVAYTSDIGELFRPVAHPAMVKAGYGISWMYILGDVSYETWKAKMRQEGRYVPGLKPWDKLPEANLKAAAISKESERDWRLVGLQRGIFQSIASMGLPAFTIHSSVRYSSILFKNSASKLLKTYGPVGVGLAVVPLLPYLFDEPVEHIVEYVFDKGEELYTGKTHKKFE</sequence>
<dbReference type="GeneID" id="30150206"/>
<evidence type="ECO:0000313" key="6">
    <source>
        <dbReference type="Proteomes" id="UP000094336"/>
    </source>
</evidence>
<dbReference type="STRING" id="984486.A0A1E3QSR7"/>
<evidence type="ECO:0000313" key="5">
    <source>
        <dbReference type="EMBL" id="ODQ80731.1"/>
    </source>
</evidence>
<organism evidence="5 6">
    <name type="scientific">Babjeviella inositovora NRRL Y-12698</name>
    <dbReference type="NCBI Taxonomy" id="984486"/>
    <lineage>
        <taxon>Eukaryota</taxon>
        <taxon>Fungi</taxon>
        <taxon>Dikarya</taxon>
        <taxon>Ascomycota</taxon>
        <taxon>Saccharomycotina</taxon>
        <taxon>Pichiomycetes</taxon>
        <taxon>Serinales incertae sedis</taxon>
        <taxon>Babjeviella</taxon>
    </lineage>
</organism>